<comment type="caution">
    <text evidence="1">The sequence shown here is derived from an EMBL/GenBank/DDBJ whole genome shotgun (WGS) entry which is preliminary data.</text>
</comment>
<sequence length="77" mass="9228">MTLRSKEIKLMLRTLKQHCVEYDYEMSAWFSFKRRSDDHNKGAIGNEGRAANHEYEEWIRVLDRAGNREKQKQLGTR</sequence>
<gene>
    <name evidence="1" type="ORF">CHS0354_005663</name>
</gene>
<reference evidence="1" key="2">
    <citation type="journal article" date="2021" name="Genome Biol. Evol.">
        <title>Developing a high-quality reference genome for a parasitic bivalve with doubly uniparental inheritance (Bivalvia: Unionida).</title>
        <authorList>
            <person name="Smith C.H."/>
        </authorList>
    </citation>
    <scope>NUCLEOTIDE SEQUENCE</scope>
    <source>
        <strain evidence="1">CHS0354</strain>
        <tissue evidence="1">Mantle</tissue>
    </source>
</reference>
<reference evidence="1" key="1">
    <citation type="journal article" date="2021" name="Genome Biol. Evol.">
        <title>A High-Quality Reference Genome for a Parasitic Bivalve with Doubly Uniparental Inheritance (Bivalvia: Unionida).</title>
        <authorList>
            <person name="Smith C.H."/>
        </authorList>
    </citation>
    <scope>NUCLEOTIDE SEQUENCE</scope>
    <source>
        <strain evidence="1">CHS0354</strain>
    </source>
</reference>
<dbReference type="Proteomes" id="UP001195483">
    <property type="component" value="Unassembled WGS sequence"/>
</dbReference>
<organism evidence="1 2">
    <name type="scientific">Potamilus streckersoni</name>
    <dbReference type="NCBI Taxonomy" id="2493646"/>
    <lineage>
        <taxon>Eukaryota</taxon>
        <taxon>Metazoa</taxon>
        <taxon>Spiralia</taxon>
        <taxon>Lophotrochozoa</taxon>
        <taxon>Mollusca</taxon>
        <taxon>Bivalvia</taxon>
        <taxon>Autobranchia</taxon>
        <taxon>Heteroconchia</taxon>
        <taxon>Palaeoheterodonta</taxon>
        <taxon>Unionida</taxon>
        <taxon>Unionoidea</taxon>
        <taxon>Unionidae</taxon>
        <taxon>Ambleminae</taxon>
        <taxon>Lampsilini</taxon>
        <taxon>Potamilus</taxon>
    </lineage>
</organism>
<dbReference type="EMBL" id="JAEAOA010000398">
    <property type="protein sequence ID" value="KAK3583019.1"/>
    <property type="molecule type" value="Genomic_DNA"/>
</dbReference>
<proteinExistence type="predicted"/>
<accession>A0AAE0VM57</accession>
<reference evidence="1" key="3">
    <citation type="submission" date="2023-05" db="EMBL/GenBank/DDBJ databases">
        <authorList>
            <person name="Smith C.H."/>
        </authorList>
    </citation>
    <scope>NUCLEOTIDE SEQUENCE</scope>
    <source>
        <strain evidence="1">CHS0354</strain>
        <tissue evidence="1">Mantle</tissue>
    </source>
</reference>
<keyword evidence="2" id="KW-1185">Reference proteome</keyword>
<name>A0AAE0VM57_9BIVA</name>
<dbReference type="AlphaFoldDB" id="A0AAE0VM57"/>
<evidence type="ECO:0000313" key="2">
    <source>
        <dbReference type="Proteomes" id="UP001195483"/>
    </source>
</evidence>
<evidence type="ECO:0000313" key="1">
    <source>
        <dbReference type="EMBL" id="KAK3583019.1"/>
    </source>
</evidence>
<protein>
    <submittedName>
        <fullName evidence="1">Uncharacterized protein</fullName>
    </submittedName>
</protein>